<feature type="transmembrane region" description="Helical" evidence="7">
    <location>
        <begin position="156"/>
        <end position="175"/>
    </location>
</feature>
<feature type="transmembrane region" description="Helical" evidence="7">
    <location>
        <begin position="432"/>
        <end position="456"/>
    </location>
</feature>
<dbReference type="eggNOG" id="COG1457">
    <property type="taxonomic scope" value="Bacteria"/>
</dbReference>
<feature type="transmembrane region" description="Helical" evidence="7">
    <location>
        <begin position="313"/>
        <end position="333"/>
    </location>
</feature>
<keyword evidence="7" id="KW-0472">Membrane</keyword>
<dbReference type="AlphaFoldDB" id="Q47G36"/>
<dbReference type="InterPro" id="IPR011006">
    <property type="entry name" value="CheY-like_superfamily"/>
</dbReference>
<reference evidence="10" key="1">
    <citation type="submission" date="2005-08" db="EMBL/GenBank/DDBJ databases">
        <title>Complete sequence of Dechloromonas aromatica RCB.</title>
        <authorList>
            <person name="Salinero K.K."/>
            <person name="Copeland A."/>
            <person name="Lucas S."/>
            <person name="Lapidus A."/>
            <person name="Barry K."/>
            <person name="Detter J.C."/>
            <person name="Glavina T."/>
            <person name="Hammon N."/>
            <person name="Israni S."/>
            <person name="Pitluck S."/>
            <person name="Di Bartolo G."/>
            <person name="Trong S."/>
            <person name="Schmutz J."/>
            <person name="Larimer F."/>
            <person name="Land M."/>
            <person name="Ivanova N."/>
            <person name="Richardson P."/>
        </authorList>
    </citation>
    <scope>NUCLEOTIDE SEQUENCE</scope>
    <source>
        <strain evidence="10">RCB</strain>
    </source>
</reference>
<dbReference type="InterPro" id="IPR036097">
    <property type="entry name" value="HisK_dim/P_sf"/>
</dbReference>
<dbReference type="SUPFAM" id="SSF47384">
    <property type="entry name" value="Homodimeric domain of signal transducing histidine kinase"/>
    <property type="match status" value="1"/>
</dbReference>
<dbReference type="CDD" id="cd17546">
    <property type="entry name" value="REC_hyHK_CKI1_RcsC-like"/>
    <property type="match status" value="1"/>
</dbReference>
<feature type="transmembrane region" description="Helical" evidence="7">
    <location>
        <begin position="223"/>
        <end position="243"/>
    </location>
</feature>
<dbReference type="SUPFAM" id="SSF55874">
    <property type="entry name" value="ATPase domain of HSP90 chaperone/DNA topoisomerase II/histidine kinase"/>
    <property type="match status" value="1"/>
</dbReference>
<evidence type="ECO:0000256" key="7">
    <source>
        <dbReference type="SAM" id="Phobius"/>
    </source>
</evidence>
<dbReference type="InterPro" id="IPR005467">
    <property type="entry name" value="His_kinase_dom"/>
</dbReference>
<dbReference type="EMBL" id="CP000089">
    <property type="protein sequence ID" value="AAZ46195.1"/>
    <property type="molecule type" value="Genomic_DNA"/>
</dbReference>
<evidence type="ECO:0000313" key="10">
    <source>
        <dbReference type="EMBL" id="AAZ46195.1"/>
    </source>
</evidence>
<evidence type="ECO:0000256" key="3">
    <source>
        <dbReference type="ARBA" id="ARBA00022553"/>
    </source>
</evidence>
<feature type="domain" description="Response regulatory" evidence="9">
    <location>
        <begin position="924"/>
        <end position="1039"/>
    </location>
</feature>
<feature type="transmembrane region" description="Helical" evidence="7">
    <location>
        <begin position="393"/>
        <end position="411"/>
    </location>
</feature>
<dbReference type="SMART" id="SM00387">
    <property type="entry name" value="HATPase_c"/>
    <property type="match status" value="1"/>
</dbReference>
<gene>
    <name evidence="10" type="ordered locus">Daro_1446</name>
</gene>
<keyword evidence="10" id="KW-0547">Nucleotide-binding</keyword>
<dbReference type="OrthoDB" id="9810730at2"/>
<dbReference type="InterPro" id="IPR003594">
    <property type="entry name" value="HATPase_dom"/>
</dbReference>
<comment type="catalytic activity">
    <reaction evidence="1">
        <text>ATP + protein L-histidine = ADP + protein N-phospho-L-histidine.</text>
        <dbReference type="EC" id="2.7.13.3"/>
    </reaction>
</comment>
<dbReference type="SMART" id="SM00388">
    <property type="entry name" value="HisKA"/>
    <property type="match status" value="1"/>
</dbReference>
<feature type="transmembrane region" description="Helical" evidence="7">
    <location>
        <begin position="613"/>
        <end position="633"/>
    </location>
</feature>
<dbReference type="PROSITE" id="PS50110">
    <property type="entry name" value="RESPONSE_REGULATORY"/>
    <property type="match status" value="1"/>
</dbReference>
<evidence type="ECO:0000256" key="2">
    <source>
        <dbReference type="ARBA" id="ARBA00012438"/>
    </source>
</evidence>
<dbReference type="Gene3D" id="3.40.50.2300">
    <property type="match status" value="1"/>
</dbReference>
<dbReference type="PRINTS" id="PR00344">
    <property type="entry name" value="BCTRLSENSOR"/>
</dbReference>
<dbReference type="Pfam" id="PF00072">
    <property type="entry name" value="Response_reg"/>
    <property type="match status" value="1"/>
</dbReference>
<evidence type="ECO:0000256" key="1">
    <source>
        <dbReference type="ARBA" id="ARBA00000085"/>
    </source>
</evidence>
<proteinExistence type="predicted"/>
<dbReference type="InterPro" id="IPR004358">
    <property type="entry name" value="Sig_transdc_His_kin-like_C"/>
</dbReference>
<dbReference type="SUPFAM" id="SSF52172">
    <property type="entry name" value="CheY-like"/>
    <property type="match status" value="1"/>
</dbReference>
<name>Q47G36_DECAR</name>
<feature type="transmembrane region" description="Helical" evidence="7">
    <location>
        <begin position="462"/>
        <end position="481"/>
    </location>
</feature>
<evidence type="ECO:0000256" key="4">
    <source>
        <dbReference type="ARBA" id="ARBA00022679"/>
    </source>
</evidence>
<keyword evidence="3 6" id="KW-0597">Phosphoprotein</keyword>
<evidence type="ECO:0000259" key="8">
    <source>
        <dbReference type="PROSITE" id="PS50109"/>
    </source>
</evidence>
<feature type="transmembrane region" description="Helical" evidence="7">
    <location>
        <begin position="187"/>
        <end position="211"/>
    </location>
</feature>
<protein>
    <recommendedName>
        <fullName evidence="2">histidine kinase</fullName>
        <ecNumber evidence="2">2.7.13.3</ecNumber>
    </recommendedName>
</protein>
<feature type="transmembrane region" description="Helical" evidence="7">
    <location>
        <begin position="263"/>
        <end position="293"/>
    </location>
</feature>
<feature type="transmembrane region" description="Helical" evidence="7">
    <location>
        <begin position="49"/>
        <end position="72"/>
    </location>
</feature>
<dbReference type="InterPro" id="IPR003661">
    <property type="entry name" value="HisK_dim/P_dom"/>
</dbReference>
<dbReference type="Pfam" id="PF02518">
    <property type="entry name" value="HATPase_c"/>
    <property type="match status" value="1"/>
</dbReference>
<dbReference type="GO" id="GO:0005524">
    <property type="term" value="F:ATP binding"/>
    <property type="evidence" value="ECO:0007669"/>
    <property type="project" value="UniProtKB-KW"/>
</dbReference>
<keyword evidence="7" id="KW-1133">Transmembrane helix</keyword>
<dbReference type="STRING" id="159087.Daro_1446"/>
<dbReference type="InterPro" id="IPR036890">
    <property type="entry name" value="HATPase_C_sf"/>
</dbReference>
<dbReference type="CDD" id="cd00082">
    <property type="entry name" value="HisKA"/>
    <property type="match status" value="1"/>
</dbReference>
<feature type="transmembrane region" description="Helical" evidence="7">
    <location>
        <begin position="572"/>
        <end position="593"/>
    </location>
</feature>
<dbReference type="eggNOG" id="COG2205">
    <property type="taxonomic scope" value="Bacteria"/>
</dbReference>
<dbReference type="eggNOG" id="COG0784">
    <property type="taxonomic scope" value="Bacteria"/>
</dbReference>
<dbReference type="Gene3D" id="3.30.565.10">
    <property type="entry name" value="Histidine kinase-like ATPase, C-terminal domain"/>
    <property type="match status" value="1"/>
</dbReference>
<keyword evidence="10" id="KW-0067">ATP-binding</keyword>
<dbReference type="PROSITE" id="PS50109">
    <property type="entry name" value="HIS_KIN"/>
    <property type="match status" value="1"/>
</dbReference>
<dbReference type="Gene3D" id="1.10.4160.10">
    <property type="entry name" value="Hydantoin permease"/>
    <property type="match status" value="1"/>
</dbReference>
<accession>Q47G36</accession>
<keyword evidence="5 10" id="KW-0418">Kinase</keyword>
<evidence type="ECO:0000259" key="9">
    <source>
        <dbReference type="PROSITE" id="PS50110"/>
    </source>
</evidence>
<feature type="transmembrane region" description="Helical" evidence="7">
    <location>
        <begin position="365"/>
        <end position="387"/>
    </location>
</feature>
<evidence type="ECO:0000256" key="6">
    <source>
        <dbReference type="PROSITE-ProRule" id="PRU00169"/>
    </source>
</evidence>
<dbReference type="Pfam" id="PF00512">
    <property type="entry name" value="HisKA"/>
    <property type="match status" value="1"/>
</dbReference>
<dbReference type="PANTHER" id="PTHR43047">
    <property type="entry name" value="TWO-COMPONENT HISTIDINE PROTEIN KINASE"/>
    <property type="match status" value="1"/>
</dbReference>
<dbReference type="CDD" id="cd16922">
    <property type="entry name" value="HATPase_EvgS-ArcB-TorS-like"/>
    <property type="match status" value="1"/>
</dbReference>
<dbReference type="KEGG" id="dar:Daro_1446"/>
<evidence type="ECO:0000256" key="5">
    <source>
        <dbReference type="ARBA" id="ARBA00022777"/>
    </source>
</evidence>
<dbReference type="InterPro" id="IPR001789">
    <property type="entry name" value="Sig_transdc_resp-reg_receiver"/>
</dbReference>
<feature type="transmembrane region" description="Helical" evidence="7">
    <location>
        <begin position="78"/>
        <end position="101"/>
    </location>
</feature>
<organism evidence="10">
    <name type="scientific">Dechloromonas aromatica (strain RCB)</name>
    <dbReference type="NCBI Taxonomy" id="159087"/>
    <lineage>
        <taxon>Bacteria</taxon>
        <taxon>Pseudomonadati</taxon>
        <taxon>Pseudomonadota</taxon>
        <taxon>Betaproteobacteria</taxon>
        <taxon>Rhodocyclales</taxon>
        <taxon>Azonexaceae</taxon>
        <taxon>Dechloromonas</taxon>
    </lineage>
</organism>
<dbReference type="Gene3D" id="1.10.287.130">
    <property type="match status" value="1"/>
</dbReference>
<dbReference type="SMART" id="SM00448">
    <property type="entry name" value="REC"/>
    <property type="match status" value="1"/>
</dbReference>
<dbReference type="GO" id="GO:0000155">
    <property type="term" value="F:phosphorelay sensor kinase activity"/>
    <property type="evidence" value="ECO:0007669"/>
    <property type="project" value="InterPro"/>
</dbReference>
<feature type="modified residue" description="4-aspartylphosphate" evidence="6">
    <location>
        <position position="973"/>
    </location>
</feature>
<keyword evidence="7" id="KW-0812">Transmembrane</keyword>
<sequence length="1131" mass="124279">MNLAPPKPATQQVVKIRRDYNTWVANETLEDYALRFTPRSFRKWSEMRVANTAFGAASFLVLEAVGATMMVQAGFLNAFWAILATGLIIFLLGLPISVMAARHGLDMDLLTRGAGFGYIGSTITSLIYASFTFIFFALEAAIMAYALELAFKIPPAWGYLICALVVIPLVTHGVTAISRLQAWTQPLWIFLLILPYAFLFIEEPQALAGLWQYGGERGGDASFNPHLFGAALTVGIALVTQMAEQVDYLRFMPEKTPATARRWWFGVIIGGPGWVVPGILKMLGGALLAWLVLRNGISAEKAVDPNQMYLIGFSHVFDNTTLAIAATALFVIISQLKINVTNAYAGSLAWSNFFARLTHSHPGRVVWVIFNTLIALLLMELDVFQALGQVLGLYSNIAISWMAAVVADLVINKPLGFSPKGIEFKRSHLYDINPVGTGAMAIASALSICTFVGVFGDALQPYAPFVALAAAFIVSPLIAWITHGRYYLVRPNETASAHATTCAICEREYEAEDMAHCPAYQGPICSLCCSLDARCHDLCKPQAHLGAQWNAVLRRILPKAALPYLDTGLGHYLLLMTGIVPVLALILGVLYTHELLALGSPEPAVVARLQDSFIKTFAALLMLSGVIAWWMVLTQESRRVAQEESNRQTQLLIQEIESHQRTDAALQQAKVVAEQANQAKSRYITAISHELRTPLNSILGYAQILAADEDIPPNRLQAVSVIRKSGDHLLSVIEGTLDIARIEGGKLTLDVKAMDFPELMQQIVGMFELQARNKGLSFDYQPVGELPAVVRADEKRLRQILINVIGNAVKFTVRGGVSFKVECRRDMAIFEIRDTGPGIPAADLERIFEPFTRGSTVQAGGSGVGLTIARMLTDLMGGEMQVSSTAGEGTLFRIRLFLPSVHSAQAARELPKLNRIGYIGVRQRILVVDNEKVDRDLLQNVLEPLGFIVEQAASGYECLATVPRFAPHLIFMDLGMPGIDGWETIRRLRQQGQNAAQIAILSANAYDKGLDNDVGITPDDFIVKPLKVNELLDWLGKKLCIEWVTADMPATAPLAAPAEPLPLLPPDETELAALDELINLGYLRGILNKLGEIERLDARHGEFVRVLRDLARQFQFDAMKEILRKMRDATR</sequence>
<dbReference type="EC" id="2.7.13.3" evidence="2"/>
<dbReference type="HOGENOM" id="CLU_008084_1_0_4"/>
<keyword evidence="4" id="KW-0808">Transferase</keyword>
<feature type="domain" description="Histidine kinase" evidence="8">
    <location>
        <begin position="686"/>
        <end position="900"/>
    </location>
</feature>
<feature type="transmembrane region" description="Helical" evidence="7">
    <location>
        <begin position="113"/>
        <end position="136"/>
    </location>
</feature>